<evidence type="ECO:0000259" key="6">
    <source>
        <dbReference type="Pfam" id="PF04932"/>
    </source>
</evidence>
<protein>
    <recommendedName>
        <fullName evidence="6">O-antigen ligase-related domain-containing protein</fullName>
    </recommendedName>
</protein>
<evidence type="ECO:0000313" key="8">
    <source>
        <dbReference type="Proteomes" id="UP000035763"/>
    </source>
</evidence>
<evidence type="ECO:0000256" key="3">
    <source>
        <dbReference type="ARBA" id="ARBA00022989"/>
    </source>
</evidence>
<evidence type="ECO:0000256" key="2">
    <source>
        <dbReference type="ARBA" id="ARBA00022692"/>
    </source>
</evidence>
<evidence type="ECO:0000256" key="1">
    <source>
        <dbReference type="ARBA" id="ARBA00004141"/>
    </source>
</evidence>
<proteinExistence type="predicted"/>
<feature type="transmembrane region" description="Helical" evidence="5">
    <location>
        <begin position="92"/>
        <end position="113"/>
    </location>
</feature>
<sequence length="344" mass="35688">MREPRTKWFALFLVTAVLAWVAWAGVGAGEGQSGVNPWSPYVLAPTALLTGAVAGTLLCRLSVRVLIGLTVAVTLLLFFGAMWSLAPGIDPLGYPNANAALAIQVIGMSGAVLAEAPVRFRPLLYTCSGLALATVVANSSRVGLAVAVPTLLTGLLAARIPRPSALLRWTLALLATAVTAAGSLAVLTVVRTGGAGWLRLIIARDPVRLRLWQDALSLWEASPRTGAGPGAFAATSPLAADPDTASAHSLLLQVGAETGWVGVWLLAASFLLGLAWLVTARTAAALPAIAAWVALAVHSLVDHLVEFLPVSLLAGVVLGLAGHLPYCSEEFDVAHREPPGPWLR</sequence>
<keyword evidence="8" id="KW-1185">Reference proteome</keyword>
<feature type="transmembrane region" description="Helical" evidence="5">
    <location>
        <begin position="307"/>
        <end position="326"/>
    </location>
</feature>
<evidence type="ECO:0000256" key="5">
    <source>
        <dbReference type="SAM" id="Phobius"/>
    </source>
</evidence>
<keyword evidence="2 5" id="KW-0812">Transmembrane</keyword>
<dbReference type="InterPro" id="IPR051533">
    <property type="entry name" value="WaaL-like"/>
</dbReference>
<dbReference type="STRING" id="1193182.BN11_1520014"/>
<gene>
    <name evidence="7" type="ORF">BN11_1520014</name>
</gene>
<feature type="transmembrane region" description="Helical" evidence="5">
    <location>
        <begin position="170"/>
        <end position="190"/>
    </location>
</feature>
<evidence type="ECO:0000256" key="4">
    <source>
        <dbReference type="ARBA" id="ARBA00023136"/>
    </source>
</evidence>
<feature type="transmembrane region" description="Helical" evidence="5">
    <location>
        <begin position="40"/>
        <end position="58"/>
    </location>
</feature>
<name>W6JUR0_9MICO</name>
<keyword evidence="3 5" id="KW-1133">Transmembrane helix</keyword>
<evidence type="ECO:0000313" key="7">
    <source>
        <dbReference type="EMBL" id="CCH72301.1"/>
    </source>
</evidence>
<dbReference type="PANTHER" id="PTHR37422">
    <property type="entry name" value="TEICHURONIC ACID BIOSYNTHESIS PROTEIN TUAE"/>
    <property type="match status" value="1"/>
</dbReference>
<dbReference type="PANTHER" id="PTHR37422:SF13">
    <property type="entry name" value="LIPOPOLYSACCHARIDE BIOSYNTHESIS PROTEIN PA4999-RELATED"/>
    <property type="match status" value="1"/>
</dbReference>
<reference evidence="7 8" key="1">
    <citation type="journal article" date="2013" name="ISME J.">
        <title>A metabolic model for members of the genus Tetrasphaera involved in enhanced biological phosphorus removal.</title>
        <authorList>
            <person name="Kristiansen R."/>
            <person name="Nguyen H.T.T."/>
            <person name="Saunders A.M."/>
            <person name="Nielsen J.L."/>
            <person name="Wimmer R."/>
            <person name="Le V.Q."/>
            <person name="McIlroy S.J."/>
            <person name="Petrovski S."/>
            <person name="Seviour R.J."/>
            <person name="Calteau A."/>
            <person name="Nielsen K.L."/>
            <person name="Nielsen P.H."/>
        </authorList>
    </citation>
    <scope>NUCLEOTIDE SEQUENCE [LARGE SCALE GENOMIC DNA]</scope>
    <source>
        <strain evidence="7 8">Ben110</strain>
    </source>
</reference>
<organism evidence="7 8">
    <name type="scientific">Nostocoides australiense Ben110</name>
    <dbReference type="NCBI Taxonomy" id="1193182"/>
    <lineage>
        <taxon>Bacteria</taxon>
        <taxon>Bacillati</taxon>
        <taxon>Actinomycetota</taxon>
        <taxon>Actinomycetes</taxon>
        <taxon>Micrococcales</taxon>
        <taxon>Intrasporangiaceae</taxon>
        <taxon>Nostocoides</taxon>
    </lineage>
</organism>
<dbReference type="AlphaFoldDB" id="W6JUR0"/>
<comment type="subcellular location">
    <subcellularLocation>
        <location evidence="1">Membrane</location>
        <topology evidence="1">Multi-pass membrane protein</topology>
    </subcellularLocation>
</comment>
<dbReference type="OrthoDB" id="3734424at2"/>
<dbReference type="GO" id="GO:0016020">
    <property type="term" value="C:membrane"/>
    <property type="evidence" value="ECO:0007669"/>
    <property type="project" value="UniProtKB-SubCell"/>
</dbReference>
<dbReference type="RefSeq" id="WP_048697539.1">
    <property type="nucleotide sequence ID" value="NZ_HG764815.1"/>
</dbReference>
<feature type="domain" description="O-antigen ligase-related" evidence="6">
    <location>
        <begin position="130"/>
        <end position="266"/>
    </location>
</feature>
<comment type="caution">
    <text evidence="7">The sequence shown here is derived from an EMBL/GenBank/DDBJ whole genome shotgun (WGS) entry which is preliminary data.</text>
</comment>
<keyword evidence="4 5" id="KW-0472">Membrane</keyword>
<accession>W6JUR0</accession>
<feature type="transmembrane region" description="Helical" evidence="5">
    <location>
        <begin position="120"/>
        <end position="136"/>
    </location>
</feature>
<dbReference type="EMBL" id="CAJA01000060">
    <property type="protein sequence ID" value="CCH72301.1"/>
    <property type="molecule type" value="Genomic_DNA"/>
</dbReference>
<feature type="transmembrane region" description="Helical" evidence="5">
    <location>
        <begin position="65"/>
        <end position="86"/>
    </location>
</feature>
<dbReference type="Proteomes" id="UP000035763">
    <property type="component" value="Unassembled WGS sequence"/>
</dbReference>
<dbReference type="Pfam" id="PF04932">
    <property type="entry name" value="Wzy_C"/>
    <property type="match status" value="1"/>
</dbReference>
<dbReference type="InterPro" id="IPR007016">
    <property type="entry name" value="O-antigen_ligase-rel_domated"/>
</dbReference>
<feature type="transmembrane region" description="Helical" evidence="5">
    <location>
        <begin position="259"/>
        <end position="277"/>
    </location>
</feature>